<feature type="domain" description="Type II methyltransferase M.TaqI-like" evidence="7">
    <location>
        <begin position="282"/>
        <end position="442"/>
    </location>
</feature>
<name>A0ABV5SYN5_9MICO</name>
<dbReference type="PROSITE" id="PS00092">
    <property type="entry name" value="N6_MTASE"/>
    <property type="match status" value="1"/>
</dbReference>
<proteinExistence type="predicted"/>
<dbReference type="PRINTS" id="PR00507">
    <property type="entry name" value="N12N6MTFRASE"/>
</dbReference>
<dbReference type="PANTHER" id="PTHR33841:SF1">
    <property type="entry name" value="DNA METHYLTRANSFERASE A"/>
    <property type="match status" value="1"/>
</dbReference>
<feature type="coiled-coil region" evidence="6">
    <location>
        <begin position="1"/>
        <end position="28"/>
    </location>
</feature>
<dbReference type="InterPro" id="IPR029063">
    <property type="entry name" value="SAM-dependent_MTases_sf"/>
</dbReference>
<comment type="catalytic activity">
    <reaction evidence="5">
        <text>a 2'-deoxyadenosine in DNA + S-adenosyl-L-methionine = an N(6)-methyl-2'-deoxyadenosine in DNA + S-adenosyl-L-homocysteine + H(+)</text>
        <dbReference type="Rhea" id="RHEA:15197"/>
        <dbReference type="Rhea" id="RHEA-COMP:12418"/>
        <dbReference type="Rhea" id="RHEA-COMP:12419"/>
        <dbReference type="ChEBI" id="CHEBI:15378"/>
        <dbReference type="ChEBI" id="CHEBI:57856"/>
        <dbReference type="ChEBI" id="CHEBI:59789"/>
        <dbReference type="ChEBI" id="CHEBI:90615"/>
        <dbReference type="ChEBI" id="CHEBI:90616"/>
        <dbReference type="EC" id="2.1.1.72"/>
    </reaction>
</comment>
<evidence type="ECO:0000256" key="2">
    <source>
        <dbReference type="ARBA" id="ARBA00022603"/>
    </source>
</evidence>
<sequence length="1198" mass="132360">MIDSAALLADLKRELKALEADLRVRAEDGYSVWGARLRDEYQRAQAKERTGLAWIDWRNGEVAQAGVAWIIATVFIRFSEDNRLLLGATKDGRAVAQPWIAAPGDGLERAVENEAAFYAAAPTMTSRDWLQRAFATLADLPAGAPLVDRAHSAVWHSEISATASDGLLTFFRRTTPEGTLIHDFSDPDLDTRFLGDLYQDLSDHAKKTYALLQTPVFVEQFILDLTLTPAIKEFGLTGLKVIDPACGSGHFLLGAFNRLMAKWSTTAPGLDKGDRAQRALDSIYGVDINPFAIAIARFRLTVAAIKAAGIPTLAAAPAFRYHLAIGDSLLGGYSPKAKLDMGDGEYFAYQAEDLQEHANILAPGQYHVVVANPPYITVKDRALNRRYREFYSTCSGTYALSVPFMELLFRLARRAEGGGAGYVGQITSNSFMKREFGKKLIQNFLSGQYTGISPDYVELSHIIDTSGAHVPGHGTPTAILVGRPRKPQSDVIRAVLGVRGEPEKPSDPANGLVWRDIVDHLELPGYGGRFVSVADVRREDFASFPWSLSGGGAAELKVAIEGASTTVLRNHLPMPIGFASFPGNDEPFFLDRAWFLRHVDSRHVGKDLVLGEYVRDWTVQGGVVALAPRQADSSPVPLDASTAWARHLWSYRMSLRSTRGFDGEVVANADGAWWAWYRWVPARYATPLSITFAFVATHNHFVLDRGGKVFKQSAPVIKLPEGATEDDHYDLLGVLNSSTACFWLKQVSHDKGNGGIGGGIADQEWERFYEFTSTKLQEFPLPAQNTTGDLARQIDELARVRGTVAPAAVVGAAGRLDLQRSKCEWLRLGREMVALQEEVDWRTYVAYGLADPALAPEVSELVPIDPNERVMDVGLARGAVPGWENTAWFERHRRAANAAGPPAQWPKWYFELWMDRYLAIQEDPSLRLLERPEYKRRWAGATWEELLADAVKTALLDQLEATDVWSDGSGRPLIRSAAQVADDLRHDERFRELLTLHTGSQDFDLTIEVGKLLVGEAVPAFAPLRYKPAGIEKFRAWQHTWELQRAEDRGEKVDIPVPPKYGQADFLRPSYWSARGKLDVPKERFLSFPGSRLADDTTELYGWARWDHAERGQAIARLANDLSRAAAPDDQVMPLVGALLELQPWLDQWHSDIDARSGVSPASAISGATTALLGRLGIGADTVLAWRPAPATRGRKKA</sequence>
<dbReference type="PANTHER" id="PTHR33841">
    <property type="entry name" value="DNA METHYLTRANSFERASE YEEA-RELATED"/>
    <property type="match status" value="1"/>
</dbReference>
<dbReference type="SUPFAM" id="SSF53335">
    <property type="entry name" value="S-adenosyl-L-methionine-dependent methyltransferases"/>
    <property type="match status" value="1"/>
</dbReference>
<evidence type="ECO:0000259" key="8">
    <source>
        <dbReference type="Pfam" id="PF22654"/>
    </source>
</evidence>
<reference evidence="9 10" key="1">
    <citation type="submission" date="2024-09" db="EMBL/GenBank/DDBJ databases">
        <authorList>
            <person name="Sun Q."/>
            <person name="Mori K."/>
        </authorList>
    </citation>
    <scope>NUCLEOTIDE SEQUENCE [LARGE SCALE GENOMIC DNA]</scope>
    <source>
        <strain evidence="9 10">JCM 1342</strain>
    </source>
</reference>
<dbReference type="InterPro" id="IPR050953">
    <property type="entry name" value="N4_N6_ade-DNA_methylase"/>
</dbReference>
<dbReference type="GO" id="GO:0009007">
    <property type="term" value="F:site-specific DNA-methyltransferase (adenine-specific) activity"/>
    <property type="evidence" value="ECO:0007669"/>
    <property type="project" value="UniProtKB-EC"/>
</dbReference>
<evidence type="ECO:0000256" key="5">
    <source>
        <dbReference type="ARBA" id="ARBA00047942"/>
    </source>
</evidence>
<dbReference type="EC" id="2.1.1.72" evidence="1"/>
<keyword evidence="4" id="KW-0949">S-adenosyl-L-methionine</keyword>
<dbReference type="Proteomes" id="UP001589611">
    <property type="component" value="Unassembled WGS sequence"/>
</dbReference>
<dbReference type="NCBIfam" id="NF033451">
    <property type="entry name" value="BREX_2_MTaseX"/>
    <property type="match status" value="1"/>
</dbReference>
<comment type="caution">
    <text evidence="9">The sequence shown here is derived from an EMBL/GenBank/DDBJ whole genome shotgun (WGS) entry which is preliminary data.</text>
</comment>
<keyword evidence="3 9" id="KW-0808">Transferase</keyword>
<dbReference type="Gene3D" id="3.40.50.150">
    <property type="entry name" value="Vaccinia Virus protein VP39"/>
    <property type="match status" value="1"/>
</dbReference>
<evidence type="ECO:0000313" key="10">
    <source>
        <dbReference type="Proteomes" id="UP001589611"/>
    </source>
</evidence>
<feature type="domain" description="DUF7008" evidence="8">
    <location>
        <begin position="832"/>
        <end position="1197"/>
    </location>
</feature>
<keyword evidence="10" id="KW-1185">Reference proteome</keyword>
<dbReference type="InterPro" id="IPR011639">
    <property type="entry name" value="MethylTrfase_TaqI-like_dom"/>
</dbReference>
<dbReference type="EMBL" id="JBHMBE010000002">
    <property type="protein sequence ID" value="MFB9645443.1"/>
    <property type="molecule type" value="Genomic_DNA"/>
</dbReference>
<evidence type="ECO:0000256" key="6">
    <source>
        <dbReference type="SAM" id="Coils"/>
    </source>
</evidence>
<keyword evidence="2 9" id="KW-0489">Methyltransferase</keyword>
<dbReference type="RefSeq" id="WP_344714533.1">
    <property type="nucleotide sequence ID" value="NZ_BAAAWH010000001.1"/>
</dbReference>
<evidence type="ECO:0000259" key="7">
    <source>
        <dbReference type="Pfam" id="PF07669"/>
    </source>
</evidence>
<evidence type="ECO:0000256" key="3">
    <source>
        <dbReference type="ARBA" id="ARBA00022679"/>
    </source>
</evidence>
<protein>
    <recommendedName>
        <fullName evidence="1">site-specific DNA-methyltransferase (adenine-specific)</fullName>
        <ecNumber evidence="1">2.1.1.72</ecNumber>
    </recommendedName>
</protein>
<dbReference type="InterPro" id="IPR054277">
    <property type="entry name" value="DUF7008"/>
</dbReference>
<evidence type="ECO:0000256" key="4">
    <source>
        <dbReference type="ARBA" id="ARBA00022691"/>
    </source>
</evidence>
<dbReference type="Pfam" id="PF07669">
    <property type="entry name" value="Eco57I"/>
    <property type="match status" value="1"/>
</dbReference>
<gene>
    <name evidence="9" type="primary">pglX</name>
    <name evidence="9" type="ORF">ACFFPJ_06500</name>
</gene>
<accession>A0ABV5SYN5</accession>
<organism evidence="9 10">
    <name type="scientific">Microbacterium terregens</name>
    <dbReference type="NCBI Taxonomy" id="69363"/>
    <lineage>
        <taxon>Bacteria</taxon>
        <taxon>Bacillati</taxon>
        <taxon>Actinomycetota</taxon>
        <taxon>Actinomycetes</taxon>
        <taxon>Micrococcales</taxon>
        <taxon>Microbacteriaceae</taxon>
        <taxon>Microbacterium</taxon>
    </lineage>
</organism>
<dbReference type="Pfam" id="PF22654">
    <property type="entry name" value="DUF7008"/>
    <property type="match status" value="1"/>
</dbReference>
<dbReference type="GO" id="GO:0032259">
    <property type="term" value="P:methylation"/>
    <property type="evidence" value="ECO:0007669"/>
    <property type="project" value="UniProtKB-KW"/>
</dbReference>
<keyword evidence="6" id="KW-0175">Coiled coil</keyword>
<evidence type="ECO:0000256" key="1">
    <source>
        <dbReference type="ARBA" id="ARBA00011900"/>
    </source>
</evidence>
<dbReference type="InterPro" id="IPR002052">
    <property type="entry name" value="DNA_methylase_N6_adenine_CS"/>
</dbReference>
<evidence type="ECO:0000313" key="9">
    <source>
        <dbReference type="EMBL" id="MFB9645443.1"/>
    </source>
</evidence>